<dbReference type="InterPro" id="IPR013792">
    <property type="entry name" value="RNA3'P_cycl/enolpyr_Trfase_a/b"/>
</dbReference>
<gene>
    <name evidence="9 11" type="primary">aroA</name>
    <name evidence="11" type="ordered locus">SULAZ_0985</name>
</gene>
<protein>
    <recommendedName>
        <fullName evidence="9">3-phosphoshikimate 1-carboxyvinyltransferase</fullName>
        <ecNumber evidence="9">2.5.1.19</ecNumber>
    </recommendedName>
    <alternativeName>
        <fullName evidence="9">5-enolpyruvylshikimate-3-phosphate synthase</fullName>
        <shortName evidence="9">EPSP synthase</shortName>
        <shortName evidence="9">EPSPS</shortName>
    </alternativeName>
</protein>
<dbReference type="OrthoDB" id="9809920at2"/>
<dbReference type="RefSeq" id="WP_012673995.1">
    <property type="nucleotide sequence ID" value="NC_012438.1"/>
</dbReference>
<dbReference type="eggNOG" id="COG0128">
    <property type="taxonomic scope" value="Bacteria"/>
</dbReference>
<dbReference type="GO" id="GO:0005737">
    <property type="term" value="C:cytoplasm"/>
    <property type="evidence" value="ECO:0007669"/>
    <property type="project" value="UniProtKB-SubCell"/>
</dbReference>
<comment type="pathway">
    <text evidence="2 9">Metabolic intermediate biosynthesis; chorismate biosynthesis; chorismate from D-erythrose 4-phosphate and phosphoenolpyruvate: step 6/7.</text>
</comment>
<dbReference type="PANTHER" id="PTHR21090">
    <property type="entry name" value="AROM/DEHYDROQUINATE SYNTHASE"/>
    <property type="match status" value="1"/>
</dbReference>
<dbReference type="PIRSF" id="PIRSF000505">
    <property type="entry name" value="EPSPS"/>
    <property type="match status" value="1"/>
</dbReference>
<dbReference type="PROSITE" id="PS00104">
    <property type="entry name" value="EPSP_SYNTHASE_1"/>
    <property type="match status" value="1"/>
</dbReference>
<feature type="binding site" evidence="9">
    <location>
        <position position="93"/>
    </location>
    <ligand>
        <name>phosphoenolpyruvate</name>
        <dbReference type="ChEBI" id="CHEBI:58702"/>
    </ligand>
</feature>
<feature type="binding site" evidence="9">
    <location>
        <position position="391"/>
    </location>
    <ligand>
        <name>phosphoenolpyruvate</name>
        <dbReference type="ChEBI" id="CHEBI:58702"/>
    </ligand>
</feature>
<dbReference type="AlphaFoldDB" id="C1DV21"/>
<evidence type="ECO:0000256" key="2">
    <source>
        <dbReference type="ARBA" id="ARBA00004811"/>
    </source>
</evidence>
<evidence type="ECO:0000256" key="5">
    <source>
        <dbReference type="ARBA" id="ARBA00022605"/>
    </source>
</evidence>
<dbReference type="HAMAP" id="MF_00210">
    <property type="entry name" value="EPSP_synth"/>
    <property type="match status" value="1"/>
</dbReference>
<keyword evidence="12" id="KW-1185">Reference proteome</keyword>
<organism evidence="11 12">
    <name type="scientific">Sulfurihydrogenibium azorense (strain DSM 15241 / OCM 825 / Az-Fu1)</name>
    <dbReference type="NCBI Taxonomy" id="204536"/>
    <lineage>
        <taxon>Bacteria</taxon>
        <taxon>Pseudomonadati</taxon>
        <taxon>Aquificota</taxon>
        <taxon>Aquificia</taxon>
        <taxon>Aquificales</taxon>
        <taxon>Hydrogenothermaceae</taxon>
        <taxon>Sulfurihydrogenibium</taxon>
    </lineage>
</organism>
<dbReference type="Pfam" id="PF00275">
    <property type="entry name" value="EPSP_synthase"/>
    <property type="match status" value="1"/>
</dbReference>
<dbReference type="FunFam" id="3.65.10.10:FF:000006">
    <property type="entry name" value="3-phosphoshikimate 1-carboxyvinyltransferase"/>
    <property type="match status" value="1"/>
</dbReference>
<feature type="binding site" evidence="9">
    <location>
        <position position="21"/>
    </location>
    <ligand>
        <name>3-phosphoshikimate</name>
        <dbReference type="ChEBI" id="CHEBI:145989"/>
    </ligand>
</feature>
<dbReference type="STRING" id="204536.SULAZ_0985"/>
<dbReference type="InterPro" id="IPR001986">
    <property type="entry name" value="Enolpyruvate_Tfrase_dom"/>
</dbReference>
<dbReference type="PANTHER" id="PTHR21090:SF5">
    <property type="entry name" value="PENTAFUNCTIONAL AROM POLYPEPTIDE"/>
    <property type="match status" value="1"/>
</dbReference>
<comment type="caution">
    <text evidence="9">Lacks conserved residue(s) required for the propagation of feature annotation.</text>
</comment>
<evidence type="ECO:0000313" key="11">
    <source>
        <dbReference type="EMBL" id="ACN98673.1"/>
    </source>
</evidence>
<feature type="binding site" evidence="9">
    <location>
        <position position="21"/>
    </location>
    <ligand>
        <name>phosphoenolpyruvate</name>
        <dbReference type="ChEBI" id="CHEBI:58702"/>
    </ligand>
</feature>
<feature type="binding site" evidence="9">
    <location>
        <position position="168"/>
    </location>
    <ligand>
        <name>phosphoenolpyruvate</name>
        <dbReference type="ChEBI" id="CHEBI:58702"/>
    </ligand>
</feature>
<dbReference type="EMBL" id="CP001229">
    <property type="protein sequence ID" value="ACN98673.1"/>
    <property type="molecule type" value="Genomic_DNA"/>
</dbReference>
<feature type="binding site" evidence="9">
    <location>
        <position position="349"/>
    </location>
    <ligand>
        <name>phosphoenolpyruvate</name>
        <dbReference type="ChEBI" id="CHEBI:58702"/>
    </ligand>
</feature>
<dbReference type="InterPro" id="IPR036968">
    <property type="entry name" value="Enolpyruvate_Tfrase_sf"/>
</dbReference>
<feature type="binding site" evidence="9">
    <location>
        <position position="22"/>
    </location>
    <ligand>
        <name>3-phosphoshikimate</name>
        <dbReference type="ChEBI" id="CHEBI:145989"/>
    </ligand>
</feature>
<dbReference type="EC" id="2.5.1.19" evidence="9"/>
<comment type="subunit">
    <text evidence="9">Monomer.</text>
</comment>
<evidence type="ECO:0000256" key="3">
    <source>
        <dbReference type="ARBA" id="ARBA00009948"/>
    </source>
</evidence>
<dbReference type="GO" id="GO:0009073">
    <property type="term" value="P:aromatic amino acid family biosynthetic process"/>
    <property type="evidence" value="ECO:0007669"/>
    <property type="project" value="UniProtKB-KW"/>
</dbReference>
<feature type="binding site" evidence="9">
    <location>
        <position position="26"/>
    </location>
    <ligand>
        <name>3-phosphoshikimate</name>
        <dbReference type="ChEBI" id="CHEBI:145989"/>
    </ligand>
</feature>
<comment type="subcellular location">
    <subcellularLocation>
        <location evidence="9">Cytoplasm</location>
    </subcellularLocation>
</comment>
<evidence type="ECO:0000313" key="12">
    <source>
        <dbReference type="Proteomes" id="UP000001369"/>
    </source>
</evidence>
<dbReference type="InterPro" id="IPR006264">
    <property type="entry name" value="EPSP_synthase"/>
</dbReference>
<dbReference type="HOGENOM" id="CLU_024321_0_1_0"/>
<dbReference type="InterPro" id="IPR023193">
    <property type="entry name" value="EPSP_synthase_CS"/>
</dbReference>
<dbReference type="KEGG" id="saf:SULAZ_0985"/>
<feature type="binding site" evidence="9">
    <location>
        <position position="168"/>
    </location>
    <ligand>
        <name>3-phosphoshikimate</name>
        <dbReference type="ChEBI" id="CHEBI:145989"/>
    </ligand>
</feature>
<keyword evidence="5 9" id="KW-0028">Amino-acid biosynthesis</keyword>
<evidence type="ECO:0000256" key="6">
    <source>
        <dbReference type="ARBA" id="ARBA00022679"/>
    </source>
</evidence>
<evidence type="ECO:0000256" key="7">
    <source>
        <dbReference type="ARBA" id="ARBA00023141"/>
    </source>
</evidence>
<comment type="similarity">
    <text evidence="3 9">Belongs to the EPSP synthase family.</text>
</comment>
<comment type="catalytic activity">
    <reaction evidence="8">
        <text>3-phosphoshikimate + phosphoenolpyruvate = 5-O-(1-carboxyvinyl)-3-phosphoshikimate + phosphate</text>
        <dbReference type="Rhea" id="RHEA:21256"/>
        <dbReference type="ChEBI" id="CHEBI:43474"/>
        <dbReference type="ChEBI" id="CHEBI:57701"/>
        <dbReference type="ChEBI" id="CHEBI:58702"/>
        <dbReference type="ChEBI" id="CHEBI:145989"/>
        <dbReference type="EC" id="2.5.1.19"/>
    </reaction>
    <physiologicalReaction direction="left-to-right" evidence="8">
        <dbReference type="Rhea" id="RHEA:21257"/>
    </physiologicalReaction>
</comment>
<dbReference type="SUPFAM" id="SSF55205">
    <property type="entry name" value="EPT/RTPC-like"/>
    <property type="match status" value="1"/>
</dbReference>
<comment type="function">
    <text evidence="1 9">Catalyzes the transfer of the enolpyruvyl moiety of phosphoenolpyruvate (PEP) to the 5-hydroxyl of shikimate-3-phosphate (S3P) to produce enolpyruvyl shikimate-3-phosphate and inorganic phosphate.</text>
</comment>
<feature type="binding site" evidence="9">
    <location>
        <position position="121"/>
    </location>
    <ligand>
        <name>phosphoenolpyruvate</name>
        <dbReference type="ChEBI" id="CHEBI:58702"/>
    </ligand>
</feature>
<evidence type="ECO:0000256" key="4">
    <source>
        <dbReference type="ARBA" id="ARBA00022490"/>
    </source>
</evidence>
<dbReference type="CDD" id="cd01556">
    <property type="entry name" value="EPSP_synthase"/>
    <property type="match status" value="1"/>
</dbReference>
<dbReference type="FunFam" id="3.65.10.10:FF:000005">
    <property type="entry name" value="3-phosphoshikimate 1-carboxyvinyltransferase"/>
    <property type="match status" value="1"/>
</dbReference>
<keyword evidence="7 9" id="KW-0057">Aromatic amino acid biosynthesis</keyword>
<reference evidence="11 12" key="1">
    <citation type="journal article" date="2009" name="J. Bacteriol.">
        <title>Complete and draft genome sequences of six members of the Aquificales.</title>
        <authorList>
            <person name="Reysenbach A.L."/>
            <person name="Hamamura N."/>
            <person name="Podar M."/>
            <person name="Griffiths E."/>
            <person name="Ferreira S."/>
            <person name="Hochstein R."/>
            <person name="Heidelberg J."/>
            <person name="Johnson J."/>
            <person name="Mead D."/>
            <person name="Pohorille A."/>
            <person name="Sarmiento M."/>
            <person name="Schweighofer K."/>
            <person name="Seshadri R."/>
            <person name="Voytek M.A."/>
        </authorList>
    </citation>
    <scope>NUCLEOTIDE SEQUENCE [LARGE SCALE GENOMIC DNA]</scope>
    <source>
        <strain evidence="12">Az-Fu1 / DSM 15241 / OCM 825</strain>
    </source>
</reference>
<dbReference type="GO" id="GO:0009423">
    <property type="term" value="P:chorismate biosynthetic process"/>
    <property type="evidence" value="ECO:0007669"/>
    <property type="project" value="UniProtKB-UniRule"/>
</dbReference>
<accession>C1DV21</accession>
<dbReference type="GO" id="GO:0008652">
    <property type="term" value="P:amino acid biosynthetic process"/>
    <property type="evidence" value="ECO:0007669"/>
    <property type="project" value="UniProtKB-KW"/>
</dbReference>
<proteinExistence type="inferred from homology"/>
<evidence type="ECO:0000256" key="9">
    <source>
        <dbReference type="HAMAP-Rule" id="MF_00210"/>
    </source>
</evidence>
<dbReference type="NCBIfam" id="TIGR01356">
    <property type="entry name" value="aroA"/>
    <property type="match status" value="1"/>
</dbReference>
<dbReference type="Gene3D" id="3.65.10.10">
    <property type="entry name" value="Enolpyruvate transferase domain"/>
    <property type="match status" value="2"/>
</dbReference>
<feature type="binding site" evidence="9">
    <location>
        <position position="318"/>
    </location>
    <ligand>
        <name>3-phosphoshikimate</name>
        <dbReference type="ChEBI" id="CHEBI:145989"/>
    </ligand>
</feature>
<evidence type="ECO:0000256" key="1">
    <source>
        <dbReference type="ARBA" id="ARBA00002174"/>
    </source>
</evidence>
<sequence>MEKTVKPVKRIEGSLRVPSDKSVSHRSIILPSLAEGESVIKNFLKAGDTLTTLNVYRKLGVDIEEKDNVIYVKGKGLEGLKEPDDVLDMGNSGTTTRLTLGVLAGQNFFATLTGDDSLRKRPMKRVVDPLSEMGAKVDGRKEANNLPISIRGGKLKGISYFNSKMSAQVKSAILLAGLYAETPTEVVEPIVSRDHTEKMLNWMGANIEIDFMTDGYKVKISKTDRLKPIHINVPADPSSAAFFAAAASIVPKSEIILKDVMVNPTRDGFFRKLKEMGADIEYKNKRDEAGEIVADVIVKYNDLKGVKVVKEEVPSMIDELPLLAIVATQAEGETVITGAEELRVKESDRIKAIVENFKRLNLEIEELEDGMVIKGKQKVKGGVVDSYKDHRIAMGFAILGLVSEDGITIKDADCVYISYPDFFKHLEKVSK</sequence>
<name>C1DV21_SULAA</name>
<evidence type="ECO:0000256" key="8">
    <source>
        <dbReference type="ARBA" id="ARBA00044633"/>
    </source>
</evidence>
<keyword evidence="6 9" id="KW-0808">Transferase</keyword>
<dbReference type="GO" id="GO:0003866">
    <property type="term" value="F:3-phosphoshikimate 1-carboxyvinyltransferase activity"/>
    <property type="evidence" value="ECO:0007669"/>
    <property type="project" value="UniProtKB-UniRule"/>
</dbReference>
<dbReference type="UniPathway" id="UPA00053">
    <property type="reaction ID" value="UER00089"/>
</dbReference>
<evidence type="ECO:0000259" key="10">
    <source>
        <dbReference type="Pfam" id="PF00275"/>
    </source>
</evidence>
<feature type="binding site" evidence="9">
    <location>
        <position position="166"/>
    </location>
    <ligand>
        <name>3-phosphoshikimate</name>
        <dbReference type="ChEBI" id="CHEBI:145989"/>
    </ligand>
</feature>
<feature type="binding site" evidence="9">
    <location>
        <position position="345"/>
    </location>
    <ligand>
        <name>3-phosphoshikimate</name>
        <dbReference type="ChEBI" id="CHEBI:145989"/>
    </ligand>
</feature>
<feature type="domain" description="Enolpyruvate transferase" evidence="10">
    <location>
        <begin position="6"/>
        <end position="426"/>
    </location>
</feature>
<feature type="active site" description="Proton acceptor" evidence="9">
    <location>
        <position position="318"/>
    </location>
</feature>
<keyword evidence="4 9" id="KW-0963">Cytoplasm</keyword>
<dbReference type="Proteomes" id="UP000001369">
    <property type="component" value="Chromosome"/>
</dbReference>